<evidence type="ECO:0000256" key="2">
    <source>
        <dbReference type="ARBA" id="ARBA00022801"/>
    </source>
</evidence>
<name>A0A642USV0_DIURU</name>
<feature type="domain" description="PNPLA" evidence="8">
    <location>
        <begin position="270"/>
        <end position="460"/>
    </location>
</feature>
<feature type="active site" description="Nucleophile" evidence="5">
    <location>
        <position position="303"/>
    </location>
</feature>
<proteinExistence type="inferred from homology"/>
<dbReference type="InterPro" id="IPR021771">
    <property type="entry name" value="Triacylglycerol_lipase_N"/>
</dbReference>
<dbReference type="OrthoDB" id="15478at2759"/>
<protein>
    <recommendedName>
        <fullName evidence="6">Patatin-like phospholipase domain-containing protein</fullName>
        <ecNumber evidence="6">3.1.1.-</ecNumber>
    </recommendedName>
</protein>
<accession>A0A642USV0</accession>
<dbReference type="SUPFAM" id="SSF52151">
    <property type="entry name" value="FabD/lysophospholipase-like"/>
    <property type="match status" value="1"/>
</dbReference>
<dbReference type="GO" id="GO:0016020">
    <property type="term" value="C:membrane"/>
    <property type="evidence" value="ECO:0007669"/>
    <property type="project" value="UniProtKB-SubCell"/>
</dbReference>
<keyword evidence="2 5" id="KW-0378">Hydrolase</keyword>
<dbReference type="InterPro" id="IPR016035">
    <property type="entry name" value="Acyl_Trfase/lysoPLipase"/>
</dbReference>
<evidence type="ECO:0000256" key="4">
    <source>
        <dbReference type="ARBA" id="ARBA00023098"/>
    </source>
</evidence>
<dbReference type="PANTHER" id="PTHR14226:SF66">
    <property type="entry name" value="TRIACYLGLYCEROL LIPASE PTL2"/>
    <property type="match status" value="1"/>
</dbReference>
<organism evidence="9 10">
    <name type="scientific">Diutina rugosa</name>
    <name type="common">Yeast</name>
    <name type="synonym">Candida rugosa</name>
    <dbReference type="NCBI Taxonomy" id="5481"/>
    <lineage>
        <taxon>Eukaryota</taxon>
        <taxon>Fungi</taxon>
        <taxon>Dikarya</taxon>
        <taxon>Ascomycota</taxon>
        <taxon>Saccharomycotina</taxon>
        <taxon>Pichiomycetes</taxon>
        <taxon>Debaryomycetaceae</taxon>
        <taxon>Diutina</taxon>
    </lineage>
</organism>
<keyword evidence="6" id="KW-0472">Membrane</keyword>
<comment type="subcellular location">
    <subcellularLocation>
        <location evidence="6">Membrane</location>
        <topology evidence="6">Single-pass membrane protein</topology>
    </subcellularLocation>
</comment>
<keyword evidence="6" id="KW-0812">Transmembrane</keyword>
<keyword evidence="10" id="KW-1185">Reference proteome</keyword>
<evidence type="ECO:0000256" key="1">
    <source>
        <dbReference type="ARBA" id="ARBA00006104"/>
    </source>
</evidence>
<dbReference type="GO" id="GO:0006641">
    <property type="term" value="P:triglyceride metabolic process"/>
    <property type="evidence" value="ECO:0007669"/>
    <property type="project" value="UniProtKB-ARBA"/>
</dbReference>
<evidence type="ECO:0000313" key="10">
    <source>
        <dbReference type="Proteomes" id="UP000449547"/>
    </source>
</evidence>
<feature type="active site" description="Proton acceptor" evidence="5">
    <location>
        <position position="447"/>
    </location>
</feature>
<gene>
    <name evidence="9" type="ORF">DIURU_003504</name>
</gene>
<keyword evidence="6" id="KW-1133">Transmembrane helix</keyword>
<evidence type="ECO:0000256" key="5">
    <source>
        <dbReference type="PROSITE-ProRule" id="PRU01161"/>
    </source>
</evidence>
<comment type="function">
    <text evidence="6">Lipid hydrolase.</text>
</comment>
<dbReference type="AlphaFoldDB" id="A0A642USV0"/>
<dbReference type="Proteomes" id="UP000449547">
    <property type="component" value="Unassembled WGS sequence"/>
</dbReference>
<dbReference type="CDD" id="cd07232">
    <property type="entry name" value="Pat_PLPL"/>
    <property type="match status" value="1"/>
</dbReference>
<dbReference type="Gene3D" id="3.40.1090.10">
    <property type="entry name" value="Cytosolic phospholipase A2 catalytic domain"/>
    <property type="match status" value="2"/>
</dbReference>
<dbReference type="GO" id="GO:0016042">
    <property type="term" value="P:lipid catabolic process"/>
    <property type="evidence" value="ECO:0007669"/>
    <property type="project" value="UniProtKB-UniRule"/>
</dbReference>
<keyword evidence="3 5" id="KW-0442">Lipid degradation</keyword>
<evidence type="ECO:0000313" key="9">
    <source>
        <dbReference type="EMBL" id="KAA8901134.1"/>
    </source>
</evidence>
<dbReference type="PANTHER" id="PTHR14226">
    <property type="entry name" value="NEUROPATHY TARGET ESTERASE/SWISS CHEESE D.MELANOGASTER"/>
    <property type="match status" value="1"/>
</dbReference>
<feature type="short sequence motif" description="GXSXG" evidence="5">
    <location>
        <begin position="301"/>
        <end position="305"/>
    </location>
</feature>
<dbReference type="InterPro" id="IPR002641">
    <property type="entry name" value="PNPLA_dom"/>
</dbReference>
<dbReference type="Pfam" id="PF01734">
    <property type="entry name" value="Patatin"/>
    <property type="match status" value="1"/>
</dbReference>
<dbReference type="EMBL" id="SWFT01000105">
    <property type="protein sequence ID" value="KAA8901134.1"/>
    <property type="molecule type" value="Genomic_DNA"/>
</dbReference>
<feature type="region of interest" description="Disordered" evidence="7">
    <location>
        <begin position="655"/>
        <end position="705"/>
    </location>
</feature>
<dbReference type="Pfam" id="PF11815">
    <property type="entry name" value="DUF3336"/>
    <property type="match status" value="1"/>
</dbReference>
<evidence type="ECO:0000256" key="7">
    <source>
        <dbReference type="SAM" id="MobiDB-lite"/>
    </source>
</evidence>
<comment type="caution">
    <text evidence="9">The sequence shown here is derived from an EMBL/GenBank/DDBJ whole genome shotgun (WGS) entry which is preliminary data.</text>
</comment>
<dbReference type="GeneID" id="54782155"/>
<sequence length="731" mass="83606">MSSGSSTPQDLWDQDYVNDDSIEAFAQALKGDGDGDDLEQVSSSESASPQSRISRIISRSDWAPLRPRVKRKAKAATKRLRNEFRSSASYHLLRWPLLVIILLWILLLCIIYSAIRVYVALSEYFFTWVGYQKQLRDQMRSSKTFGEWKATALELDNYLRYDKWSFNPRFSYYDYKTVALTIKTLRKYREANNHEDLMIVLQGCVKHNFAGIENRQLYSHRYYGTKNLVDEYVQEVTLCIDIITYSEDVSLHDKRKFFKIISKNYGKAALVLSGGACFAYTHFGIVKALLEQDLLPDIISGTSGGGLIAALACTYKNDELKELLVPELADKITACEEPWYKWIPRFWRTGARFDAVAWASKSCFFCRGDTTFQEAFERTGRKLNISTVPADPHSPVILCNNITSPNCIIWSSLLASAAVPGILNPVVLMMKNRGKVGPFSLGNKWRDGSLRTDVPLDALNSYYNVTFSVVSQVNPHIALFFFAPKGTVGRPVARRRISRGRYSTLRGGFVATALEQLLKLEITKWLQLIKTLDILPHFLEQDWSNIWLQKFTGSVTIWPRFRFKDFWYILSDPNREQMQQLLLKGERSMWPRVLYVRNRMDIERAIERGRKESKLSTKIAHVSGLDSPISPNGGASDFTFNTVRYADDLDVDVEDSGGINWAPPQDNDVSSFDESYFEDTDTHTTDDESSINDDSMNGEPGESPVRDFINEVMETDNSKFSEITHRRHTIY</sequence>
<evidence type="ECO:0000256" key="3">
    <source>
        <dbReference type="ARBA" id="ARBA00022963"/>
    </source>
</evidence>
<evidence type="ECO:0000256" key="6">
    <source>
        <dbReference type="RuleBase" id="RU362055"/>
    </source>
</evidence>
<dbReference type="RefSeq" id="XP_034011757.1">
    <property type="nucleotide sequence ID" value="XM_034156274.1"/>
</dbReference>
<dbReference type="EC" id="3.1.1.-" evidence="6"/>
<dbReference type="OMA" id="CSWFTRG"/>
<dbReference type="PROSITE" id="PS51635">
    <property type="entry name" value="PNPLA"/>
    <property type="match status" value="1"/>
</dbReference>
<feature type="transmembrane region" description="Helical" evidence="6">
    <location>
        <begin position="95"/>
        <end position="115"/>
    </location>
</feature>
<comment type="similarity">
    <text evidence="1 6">Belongs to the PLPL family.</text>
</comment>
<evidence type="ECO:0000259" key="8">
    <source>
        <dbReference type="PROSITE" id="PS51635"/>
    </source>
</evidence>
<dbReference type="InterPro" id="IPR050301">
    <property type="entry name" value="NTE"/>
</dbReference>
<dbReference type="VEuPathDB" id="FungiDB:DIURU_003504"/>
<keyword evidence="4 5" id="KW-0443">Lipid metabolism</keyword>
<dbReference type="GO" id="GO:0004806">
    <property type="term" value="F:triacylglycerol lipase activity"/>
    <property type="evidence" value="ECO:0007669"/>
    <property type="project" value="InterPro"/>
</dbReference>
<comment type="caution">
    <text evidence="5">Lacks conserved residue(s) required for the propagation of feature annotation.</text>
</comment>
<reference evidence="9 10" key="1">
    <citation type="submission" date="2019-07" db="EMBL/GenBank/DDBJ databases">
        <title>Genome assembly of two rare yeast pathogens: Diutina rugosa and Trichomonascus ciferrii.</title>
        <authorList>
            <person name="Mixao V."/>
            <person name="Saus E."/>
            <person name="Hansen A."/>
            <person name="Lass-Flor C."/>
            <person name="Gabaldon T."/>
        </authorList>
    </citation>
    <scope>NUCLEOTIDE SEQUENCE [LARGE SCALE GENOMIC DNA]</scope>
    <source>
        <strain evidence="9 10">CBS 613</strain>
    </source>
</reference>